<keyword evidence="1" id="KW-0812">Transmembrane</keyword>
<name>A0A0W0VD66_9GAMM</name>
<proteinExistence type="predicted"/>
<dbReference type="EMBL" id="LNYJ01000011">
    <property type="protein sequence ID" value="KTD18075.1"/>
    <property type="molecule type" value="Genomic_DNA"/>
</dbReference>
<reference evidence="2 3" key="1">
    <citation type="submission" date="2015-11" db="EMBL/GenBank/DDBJ databases">
        <title>Genomic analysis of 38 Legionella species identifies large and diverse effector repertoires.</title>
        <authorList>
            <person name="Burstein D."/>
            <person name="Amaro F."/>
            <person name="Zusman T."/>
            <person name="Lifshitz Z."/>
            <person name="Cohen O."/>
            <person name="Gilbert J.A."/>
            <person name="Pupko T."/>
            <person name="Shuman H.A."/>
            <person name="Segal G."/>
        </authorList>
    </citation>
    <scope>NUCLEOTIDE SEQUENCE [LARGE SCALE GENOMIC DNA]</scope>
    <source>
        <strain evidence="2 3">BL-540</strain>
    </source>
</reference>
<organism evidence="2 3">
    <name type="scientific">Legionella jordanis</name>
    <dbReference type="NCBI Taxonomy" id="456"/>
    <lineage>
        <taxon>Bacteria</taxon>
        <taxon>Pseudomonadati</taxon>
        <taxon>Pseudomonadota</taxon>
        <taxon>Gammaproteobacteria</taxon>
        <taxon>Legionellales</taxon>
        <taxon>Legionellaceae</taxon>
        <taxon>Legionella</taxon>
    </lineage>
</organism>
<comment type="caution">
    <text evidence="2">The sequence shown here is derived from an EMBL/GenBank/DDBJ whole genome shotgun (WGS) entry which is preliminary data.</text>
</comment>
<dbReference type="RefSeq" id="WP_058471769.1">
    <property type="nucleotide sequence ID" value="NZ_CAAAIC010000001.1"/>
</dbReference>
<evidence type="ECO:0000256" key="1">
    <source>
        <dbReference type="SAM" id="Phobius"/>
    </source>
</evidence>
<dbReference type="Proteomes" id="UP000055035">
    <property type="component" value="Unassembled WGS sequence"/>
</dbReference>
<keyword evidence="3" id="KW-1185">Reference proteome</keyword>
<evidence type="ECO:0000313" key="2">
    <source>
        <dbReference type="EMBL" id="KTD18075.1"/>
    </source>
</evidence>
<gene>
    <name evidence="2" type="ORF">Ljor_2381</name>
</gene>
<dbReference type="OrthoDB" id="5640839at2"/>
<keyword evidence="1" id="KW-1133">Transmembrane helix</keyword>
<keyword evidence="1" id="KW-0472">Membrane</keyword>
<protein>
    <recommendedName>
        <fullName evidence="4">DUF883 domain-containing protein</fullName>
    </recommendedName>
</protein>
<sequence>MEIRIGGNSHTKEKANELLQEGRARAEQLYEEGKHRLMDAGENIKEYSEVVFKKVQERPVASTCLIAGVGLILLAAFLRR</sequence>
<evidence type="ECO:0008006" key="4">
    <source>
        <dbReference type="Google" id="ProtNLM"/>
    </source>
</evidence>
<dbReference type="AlphaFoldDB" id="A0A0W0VD66"/>
<evidence type="ECO:0000313" key="3">
    <source>
        <dbReference type="Proteomes" id="UP000055035"/>
    </source>
</evidence>
<feature type="transmembrane region" description="Helical" evidence="1">
    <location>
        <begin position="60"/>
        <end position="78"/>
    </location>
</feature>
<accession>A0A0W0VD66</accession>
<dbReference type="PATRIC" id="fig|456.5.peg.2560"/>